<dbReference type="OrthoDB" id="6356248at2759"/>
<dbReference type="InterPro" id="IPR050895">
    <property type="entry name" value="XK-related_scramblase"/>
</dbReference>
<evidence type="ECO:0000256" key="8">
    <source>
        <dbReference type="SAM" id="MobiDB-lite"/>
    </source>
</evidence>
<sequence>MIDAMGEYAEAGAPGGHPHHPSMSSAMNSTLSRIDQLMRDQERQYMTLPPFQNSAANNVKVVSQSDFGETAGASSGEFVSVSGDPYRLYLYLSSGVLARVWAGFITLPLLVQVPSQAQRLGQLPGTGHDPWWLLAVRIGGQVRRSLHPVPTPAALAYPSNQAPSYFVGGSGSSTYDYAGSTEPLPTSAAIRKKQDSFTGEFTLRARGNAKQRPRFVALVGQESHEPENPNQLFMRVGPLVCSALFTVFSLLAYSVDLASDAVICYLFYVNRNLLCAGITFAFTVTPSVIVNVFSVRWYVQDDKESSKAMKDTAGLEDTPMLHRPKMSLCDWLVRIIFHLLLLGPVIRPPPSSYRSSGSPADEVERTTRGIPAGPLPTGAPPPFCDASPHARKSTAELHYDELRQYLELLVYGVKSRRQARQRGEQWPYAAANRIEQPKERQVSVDVLTLAQAKTMVGVVF</sequence>
<feature type="transmembrane region" description="Helical" evidence="7">
    <location>
        <begin position="232"/>
        <end position="253"/>
    </location>
</feature>
<evidence type="ECO:0000256" key="5">
    <source>
        <dbReference type="ARBA" id="ARBA00022989"/>
    </source>
</evidence>
<reference evidence="9 10" key="1">
    <citation type="journal article" date="2017" name="Gigascience">
        <title>Draft genome of the honey bee ectoparasitic mite, Tropilaelaps mercedesae, is shaped by the parasitic life history.</title>
        <authorList>
            <person name="Dong X."/>
            <person name="Armstrong S.D."/>
            <person name="Xia D."/>
            <person name="Makepeace B.L."/>
            <person name="Darby A.C."/>
            <person name="Kadowaki T."/>
        </authorList>
    </citation>
    <scope>NUCLEOTIDE SEQUENCE [LARGE SCALE GENOMIC DNA]</scope>
    <source>
        <strain evidence="9">Wuxi-XJTLU</strain>
    </source>
</reference>
<keyword evidence="6 7" id="KW-0472">Membrane</keyword>
<evidence type="ECO:0000313" key="10">
    <source>
        <dbReference type="Proteomes" id="UP000192247"/>
    </source>
</evidence>
<evidence type="ECO:0000256" key="7">
    <source>
        <dbReference type="RuleBase" id="RU910716"/>
    </source>
</evidence>
<evidence type="ECO:0000256" key="1">
    <source>
        <dbReference type="ARBA" id="ARBA00004651"/>
    </source>
</evidence>
<accession>A0A1V9WZK3</accession>
<proteinExistence type="inferred from homology"/>
<evidence type="ECO:0000256" key="3">
    <source>
        <dbReference type="ARBA" id="ARBA00022475"/>
    </source>
</evidence>
<dbReference type="PANTHER" id="PTHR16024">
    <property type="entry name" value="XK-RELATED PROTEIN"/>
    <property type="match status" value="1"/>
</dbReference>
<keyword evidence="3" id="KW-1003">Cell membrane</keyword>
<dbReference type="Proteomes" id="UP000192247">
    <property type="component" value="Unassembled WGS sequence"/>
</dbReference>
<dbReference type="AlphaFoldDB" id="A0A1V9WZK3"/>
<name>A0A1V9WZK3_9ACAR</name>
<dbReference type="GO" id="GO:0005886">
    <property type="term" value="C:plasma membrane"/>
    <property type="evidence" value="ECO:0007669"/>
    <property type="project" value="UniProtKB-SubCell"/>
</dbReference>
<keyword evidence="10" id="KW-1185">Reference proteome</keyword>
<keyword evidence="5 7" id="KW-1133">Transmembrane helix</keyword>
<feature type="region of interest" description="Disordered" evidence="8">
    <location>
        <begin position="350"/>
        <end position="379"/>
    </location>
</feature>
<protein>
    <recommendedName>
        <fullName evidence="7">XK-related protein</fullName>
    </recommendedName>
</protein>
<gene>
    <name evidence="9" type="ORF">BIW11_13980</name>
</gene>
<evidence type="ECO:0000256" key="6">
    <source>
        <dbReference type="ARBA" id="ARBA00023136"/>
    </source>
</evidence>
<comment type="similarity">
    <text evidence="2 7">Belongs to the XK family.</text>
</comment>
<organism evidence="9 10">
    <name type="scientific">Tropilaelaps mercedesae</name>
    <dbReference type="NCBI Taxonomy" id="418985"/>
    <lineage>
        <taxon>Eukaryota</taxon>
        <taxon>Metazoa</taxon>
        <taxon>Ecdysozoa</taxon>
        <taxon>Arthropoda</taxon>
        <taxon>Chelicerata</taxon>
        <taxon>Arachnida</taxon>
        <taxon>Acari</taxon>
        <taxon>Parasitiformes</taxon>
        <taxon>Mesostigmata</taxon>
        <taxon>Gamasina</taxon>
        <taxon>Dermanyssoidea</taxon>
        <taxon>Laelapidae</taxon>
        <taxon>Tropilaelaps</taxon>
    </lineage>
</organism>
<comment type="caution">
    <text evidence="7">Lacks conserved residue(s) required for the propagation of feature annotation.</text>
</comment>
<dbReference type="InParanoid" id="A0A1V9WZK3"/>
<comment type="subcellular location">
    <subcellularLocation>
        <location evidence="1">Cell membrane</location>
        <topology evidence="1">Multi-pass membrane protein</topology>
    </subcellularLocation>
    <subcellularLocation>
        <location evidence="7">Membrane</location>
        <topology evidence="7">Multi-pass membrane protein</topology>
    </subcellularLocation>
</comment>
<comment type="caution">
    <text evidence="9">The sequence shown here is derived from an EMBL/GenBank/DDBJ whole genome shotgun (WGS) entry which is preliminary data.</text>
</comment>
<dbReference type="EMBL" id="MNPL01031387">
    <property type="protein sequence ID" value="OQR66699.1"/>
    <property type="molecule type" value="Genomic_DNA"/>
</dbReference>
<dbReference type="InterPro" id="IPR018629">
    <property type="entry name" value="XK-rel"/>
</dbReference>
<dbReference type="PANTHER" id="PTHR16024:SF28">
    <property type="entry name" value="XK-RELATED PROTEIN"/>
    <property type="match status" value="1"/>
</dbReference>
<evidence type="ECO:0000313" key="9">
    <source>
        <dbReference type="EMBL" id="OQR66699.1"/>
    </source>
</evidence>
<evidence type="ECO:0000256" key="4">
    <source>
        <dbReference type="ARBA" id="ARBA00022692"/>
    </source>
</evidence>
<evidence type="ECO:0000256" key="2">
    <source>
        <dbReference type="ARBA" id="ARBA00008789"/>
    </source>
</evidence>
<keyword evidence="4 7" id="KW-0812">Transmembrane</keyword>
<dbReference type="Pfam" id="PF09815">
    <property type="entry name" value="XK-related"/>
    <property type="match status" value="1"/>
</dbReference>
<feature type="transmembrane region" description="Helical" evidence="7">
    <location>
        <begin position="273"/>
        <end position="299"/>
    </location>
</feature>